<evidence type="ECO:0000259" key="2">
    <source>
        <dbReference type="Pfam" id="PF01494"/>
    </source>
</evidence>
<protein>
    <submittedName>
        <fullName evidence="3">FAD-dependent oxidoreductase</fullName>
    </submittedName>
</protein>
<dbReference type="InterPro" id="IPR002938">
    <property type="entry name" value="FAD-bd"/>
</dbReference>
<keyword evidence="1" id="KW-0560">Oxidoreductase</keyword>
<dbReference type="Pfam" id="PF01494">
    <property type="entry name" value="FAD_binding_3"/>
    <property type="match status" value="1"/>
</dbReference>
<evidence type="ECO:0000313" key="4">
    <source>
        <dbReference type="Proteomes" id="UP001231924"/>
    </source>
</evidence>
<name>A0ABT7MA08_9PSEU</name>
<dbReference type="Gene3D" id="3.50.50.60">
    <property type="entry name" value="FAD/NAD(P)-binding domain"/>
    <property type="match status" value="1"/>
</dbReference>
<dbReference type="PRINTS" id="PR00420">
    <property type="entry name" value="RNGMNOXGNASE"/>
</dbReference>
<dbReference type="EMBL" id="JASVWF010000003">
    <property type="protein sequence ID" value="MDL5157493.1"/>
    <property type="molecule type" value="Genomic_DNA"/>
</dbReference>
<dbReference type="PANTHER" id="PTHR43476">
    <property type="entry name" value="3-(3-HYDROXY-PHENYL)PROPIONATE/3-HYDROXYCINNAMIC ACID HYDROXYLASE"/>
    <property type="match status" value="1"/>
</dbReference>
<accession>A0ABT7MA08</accession>
<dbReference type="NCBIfam" id="NF004833">
    <property type="entry name" value="PRK06185.1-1"/>
    <property type="match status" value="1"/>
</dbReference>
<comment type="caution">
    <text evidence="3">The sequence shown here is derived from an EMBL/GenBank/DDBJ whole genome shotgun (WGS) entry which is preliminary data.</text>
</comment>
<dbReference type="SUPFAM" id="SSF51905">
    <property type="entry name" value="FAD/NAD(P)-binding domain"/>
    <property type="match status" value="1"/>
</dbReference>
<dbReference type="InterPro" id="IPR036188">
    <property type="entry name" value="FAD/NAD-bd_sf"/>
</dbReference>
<gene>
    <name evidence="3" type="ORF">QRT03_16120</name>
</gene>
<feature type="domain" description="FAD-binding" evidence="2">
    <location>
        <begin position="4"/>
        <end position="350"/>
    </location>
</feature>
<proteinExistence type="predicted"/>
<dbReference type="InterPro" id="IPR050631">
    <property type="entry name" value="PheA/TfdB_FAD_monoxygenase"/>
</dbReference>
<dbReference type="PANTHER" id="PTHR43476:SF5">
    <property type="entry name" value="FAD-DEPENDENT MONOOXYGENASE"/>
    <property type="match status" value="1"/>
</dbReference>
<dbReference type="RefSeq" id="WP_286053921.1">
    <property type="nucleotide sequence ID" value="NZ_JASVWF010000003.1"/>
</dbReference>
<dbReference type="Proteomes" id="UP001231924">
    <property type="component" value="Unassembled WGS sequence"/>
</dbReference>
<evidence type="ECO:0000256" key="1">
    <source>
        <dbReference type="ARBA" id="ARBA00023002"/>
    </source>
</evidence>
<keyword evidence="4" id="KW-1185">Reference proteome</keyword>
<organism evidence="3 4">
    <name type="scientific">Actinomycetospora termitidis</name>
    <dbReference type="NCBI Taxonomy" id="3053470"/>
    <lineage>
        <taxon>Bacteria</taxon>
        <taxon>Bacillati</taxon>
        <taxon>Actinomycetota</taxon>
        <taxon>Actinomycetes</taxon>
        <taxon>Pseudonocardiales</taxon>
        <taxon>Pseudonocardiaceae</taxon>
        <taxon>Actinomycetospora</taxon>
    </lineage>
</organism>
<reference evidence="3 4" key="1">
    <citation type="submission" date="2023-06" db="EMBL/GenBank/DDBJ databases">
        <title>Actinomycetospora Odt1-22.</title>
        <authorList>
            <person name="Supong K."/>
        </authorList>
    </citation>
    <scope>NUCLEOTIDE SEQUENCE [LARGE SCALE GENOMIC DNA]</scope>
    <source>
        <strain evidence="3 4">Odt1-22</strain>
    </source>
</reference>
<evidence type="ECO:0000313" key="3">
    <source>
        <dbReference type="EMBL" id="MDL5157493.1"/>
    </source>
</evidence>
<sequence>MERTTCCVVGGGPAGMMLGLLLARAGVEVTVLEKHADFLRDFRGDTVHPTTLDLLDDLGLGERFAALPQSRVDEVAFPTEPMRPGAAVGHGPMLRVGDFTRLAALGVRHPYVAMVPQWDLLDLLADAAGREPSFTLRMNTEVTGLRRDGERVTGVRYRTADGVEGEIGATLVVAGDGRTSTARTGVDLPITEYACPMDVWWFRLPRHADDTMTALSPRMGDRRFGLLIPREGYYQVAYMTPPGSDAALRERGLEAFRADVAELIPEFADRMDTITSLDEVKLLSVQLNRLRRWHVDGLLCLGDAAHAMSPLGGVGINLAIQDAVAAATLLAEPLLRGQVTPEELAAVRRRRVLPTVLVQTLQRVMHRAILRPVLEGRRSGPPAAVRRLMAAVPPATILPAYLIGVGFRPERAPAFARREPEPVPAGAQHPSS</sequence>